<evidence type="ECO:0000256" key="2">
    <source>
        <dbReference type="SAM" id="Phobius"/>
    </source>
</evidence>
<feature type="coiled-coil region" evidence="1">
    <location>
        <begin position="338"/>
        <end position="405"/>
    </location>
</feature>
<evidence type="ECO:0000256" key="1">
    <source>
        <dbReference type="SAM" id="Coils"/>
    </source>
</evidence>
<gene>
    <name evidence="3" type="ORF">HMPREF1535_04088</name>
</gene>
<evidence type="ECO:0000313" key="4">
    <source>
        <dbReference type="Proteomes" id="UP000033047"/>
    </source>
</evidence>
<feature type="coiled-coil region" evidence="1">
    <location>
        <begin position="221"/>
        <end position="248"/>
    </location>
</feature>
<keyword evidence="2" id="KW-0472">Membrane</keyword>
<dbReference type="EMBL" id="AQHV01000021">
    <property type="protein sequence ID" value="KKB48859.1"/>
    <property type="molecule type" value="Genomic_DNA"/>
</dbReference>
<feature type="transmembrane region" description="Helical" evidence="2">
    <location>
        <begin position="472"/>
        <end position="493"/>
    </location>
</feature>
<protein>
    <recommendedName>
        <fullName evidence="5">Polysaccharide chain length determinant N-terminal domain-containing protein</fullName>
    </recommendedName>
</protein>
<reference evidence="3 4" key="1">
    <citation type="submission" date="2013-04" db="EMBL/GenBank/DDBJ databases">
        <title>The Genome Sequence of Parabacteroides goldsteinii DSM 19448.</title>
        <authorList>
            <consortium name="The Broad Institute Genomics Platform"/>
            <person name="Earl A."/>
            <person name="Ward D."/>
            <person name="Feldgarden M."/>
            <person name="Gevers D."/>
            <person name="Martens E."/>
            <person name="Sakamoto M."/>
            <person name="Benno Y."/>
            <person name="Song Y."/>
            <person name="Liu C."/>
            <person name="Lee J."/>
            <person name="Bolanos M."/>
            <person name="Vaisanen M.L."/>
            <person name="Finegold S.M."/>
            <person name="Walker B."/>
            <person name="Young S."/>
            <person name="Zeng Q."/>
            <person name="Gargeya S."/>
            <person name="Fitzgerald M."/>
            <person name="Haas B."/>
            <person name="Abouelleil A."/>
            <person name="Allen A.W."/>
            <person name="Alvarado L."/>
            <person name="Arachchi H.M."/>
            <person name="Berlin A.M."/>
            <person name="Chapman S.B."/>
            <person name="Gainer-Dewar J."/>
            <person name="Goldberg J."/>
            <person name="Griggs A."/>
            <person name="Gujja S."/>
            <person name="Hansen M."/>
            <person name="Howarth C."/>
            <person name="Imamovic A."/>
            <person name="Ireland A."/>
            <person name="Larimer J."/>
            <person name="McCowan C."/>
            <person name="Murphy C."/>
            <person name="Pearson M."/>
            <person name="Poon T.W."/>
            <person name="Priest M."/>
            <person name="Roberts A."/>
            <person name="Saif S."/>
            <person name="Shea T."/>
            <person name="Sisk P."/>
            <person name="Sykes S."/>
            <person name="Wortman J."/>
            <person name="Nusbaum C."/>
            <person name="Birren B."/>
        </authorList>
    </citation>
    <scope>NUCLEOTIDE SEQUENCE [LARGE SCALE GENOMIC DNA]</scope>
    <source>
        <strain evidence="3 4">DSM 19448</strain>
    </source>
</reference>
<dbReference type="STRING" id="927665.HMPREF1535_04088"/>
<keyword evidence="1" id="KW-0175">Coiled coil</keyword>
<dbReference type="GO" id="GO:0004713">
    <property type="term" value="F:protein tyrosine kinase activity"/>
    <property type="evidence" value="ECO:0007669"/>
    <property type="project" value="TreeGrafter"/>
</dbReference>
<evidence type="ECO:0000313" key="3">
    <source>
        <dbReference type="EMBL" id="KKB48859.1"/>
    </source>
</evidence>
<evidence type="ECO:0008006" key="5">
    <source>
        <dbReference type="Google" id="ProtNLM"/>
    </source>
</evidence>
<dbReference type="Proteomes" id="UP000033047">
    <property type="component" value="Unassembled WGS sequence"/>
</dbReference>
<dbReference type="PATRIC" id="fig|927665.4.peg.4202"/>
<accession>A0A0F5ITG4</accession>
<organism evidence="3 4">
    <name type="scientific">Parabacteroides goldsteinii DSM 19448 = WAL 12034</name>
    <dbReference type="NCBI Taxonomy" id="927665"/>
    <lineage>
        <taxon>Bacteria</taxon>
        <taxon>Pseudomonadati</taxon>
        <taxon>Bacteroidota</taxon>
        <taxon>Bacteroidia</taxon>
        <taxon>Bacteroidales</taxon>
        <taxon>Tannerellaceae</taxon>
        <taxon>Parabacteroides</taxon>
    </lineage>
</organism>
<sequence>MDITLYISRFLHRIRYQLILGTLVVTALVAYFTQFMQKKYTVNTSIYTGITSNTGLESESKPDWMSVNNTFDNLVNLTKSKGTLETVSMKLLALNLINGDPNVDNKYITAKNYQNLVSFVPKEVLNLIDKDSFKKTISNLEKYKQSDTHNFLYKLFNGFTPYYSYGALSQIIVKRLGNSDLIDIAYTSTDPGITLTTVKLLSEELRISYNQLKYKTADDIVKYYEVEQKRLRSQLNNLENELTDYNIKNSVINYQEQTKAIAGSFSDFENRYEEVIRRINSSSQLLESLEQYMRIRIKLVQANDEFIKALEEISKINGKITEIEIFTTEDTQNDDLKLLKYKDDLKNAEKKVATLTEQINNYKESKEGISIDGLVNEWLAQTIINIKAKAELKILDQRKKEFIEQYKTYSPVGTQINRQEREIHVTEEAYLQVLHALNMAKMKQKNLQLTTATLNTISEPTFPLFSDKSKRVLLIIAAFAGSIIFIIGLNLIVELLDRTLRDAERARRLTKMNVLGAFTGNQQLKYRGFIKACNRISAAYTCNRLVQHMKKGKIFHINILSIERKEGKSFVCQYLLEYWKEIGFNVKYLVAGIDFPIDATYLSSGEISSYIEDHDQMDILLLEYPSIKDNSLPICLLNKADVNLLIANARRVWKNSDEEFVKYLMDMAQDKPLFLYLNNASREAVEDFTGQLPPETSIRSFSNRIIYMGLTAKNSAIKG</sequence>
<comment type="caution">
    <text evidence="3">The sequence shown here is derived from an EMBL/GenBank/DDBJ whole genome shotgun (WGS) entry which is preliminary data.</text>
</comment>
<dbReference type="RefSeq" id="WP_046147255.1">
    <property type="nucleotide sequence ID" value="NZ_KQ033913.1"/>
</dbReference>
<dbReference type="PANTHER" id="PTHR32309">
    <property type="entry name" value="TYROSINE-PROTEIN KINASE"/>
    <property type="match status" value="1"/>
</dbReference>
<dbReference type="AlphaFoldDB" id="A0A0F5ITG4"/>
<keyword evidence="2" id="KW-1133">Transmembrane helix</keyword>
<dbReference type="InterPro" id="IPR050445">
    <property type="entry name" value="Bact_polysacc_biosynth/exp"/>
</dbReference>
<dbReference type="HOGENOM" id="CLU_022010_1_0_10"/>
<keyword evidence="2" id="KW-0812">Transmembrane</keyword>
<feature type="transmembrane region" description="Helical" evidence="2">
    <location>
        <begin position="14"/>
        <end position="33"/>
    </location>
</feature>
<dbReference type="PANTHER" id="PTHR32309:SF13">
    <property type="entry name" value="FERRIC ENTEROBACTIN TRANSPORT PROTEIN FEPE"/>
    <property type="match status" value="1"/>
</dbReference>
<name>A0A0F5ITG4_9BACT</name>
<proteinExistence type="predicted"/>
<dbReference type="GO" id="GO:0005886">
    <property type="term" value="C:plasma membrane"/>
    <property type="evidence" value="ECO:0007669"/>
    <property type="project" value="TreeGrafter"/>
</dbReference>